<evidence type="ECO:0008006" key="3">
    <source>
        <dbReference type="Google" id="ProtNLM"/>
    </source>
</evidence>
<keyword evidence="2" id="KW-1185">Reference proteome</keyword>
<accession>A0ABS0YFA6</accession>
<organism evidence="1 2">
    <name type="scientific">Geomonas anaerohicana</name>
    <dbReference type="NCBI Taxonomy" id="2798583"/>
    <lineage>
        <taxon>Bacteria</taxon>
        <taxon>Pseudomonadati</taxon>
        <taxon>Thermodesulfobacteriota</taxon>
        <taxon>Desulfuromonadia</taxon>
        <taxon>Geobacterales</taxon>
        <taxon>Geobacteraceae</taxon>
        <taxon>Geomonas</taxon>
    </lineage>
</organism>
<dbReference type="EMBL" id="JAEMHL010000005">
    <property type="protein sequence ID" value="MBJ6750987.1"/>
    <property type="molecule type" value="Genomic_DNA"/>
</dbReference>
<dbReference type="Proteomes" id="UP000614714">
    <property type="component" value="Unassembled WGS sequence"/>
</dbReference>
<evidence type="ECO:0000313" key="1">
    <source>
        <dbReference type="EMBL" id="MBJ6750987.1"/>
    </source>
</evidence>
<comment type="caution">
    <text evidence="1">The sequence shown here is derived from an EMBL/GenBank/DDBJ whole genome shotgun (WGS) entry which is preliminary data.</text>
</comment>
<name>A0ABS0YFA6_9BACT</name>
<dbReference type="RefSeq" id="WP_199389467.1">
    <property type="nucleotide sequence ID" value="NZ_JAEMHL010000005.1"/>
</dbReference>
<reference evidence="1 2" key="1">
    <citation type="submission" date="2020-12" db="EMBL/GenBank/DDBJ databases">
        <title>Geomonas sp. Red421, isolated from paddy soil.</title>
        <authorList>
            <person name="Xu Z."/>
            <person name="Zhang Z."/>
            <person name="Masuda Y."/>
            <person name="Itoh H."/>
            <person name="Senoo K."/>
        </authorList>
    </citation>
    <scope>NUCLEOTIDE SEQUENCE [LARGE SCALE GENOMIC DNA]</scope>
    <source>
        <strain evidence="1 2">Red421</strain>
    </source>
</reference>
<evidence type="ECO:0000313" key="2">
    <source>
        <dbReference type="Proteomes" id="UP000614714"/>
    </source>
</evidence>
<sequence>MTKVKNVFFIQRAAIDVLLMHQATALEICTYLVISKYTDRHGFYSGVGHKTIKERLGVGQTKIDQAVKRLRNMEHAEQRLLYSCGEWMFKETGSLPADKHDVGWVRGWFESEYNHQVWLMNDLVGCNGDKISPLKYFLKFNRDNHARLFLLMHKYFNRKHAGVNYKFASITTQIDTTFKINGVVFRKGSMSGYHVGDQLLNVLDLSERETIAVSTDLQKSGFLNVSLSAIGDYETSSSTASNRHNSAIDENPDITPKIQKKKPTEIQKNAQSKYMSRLAAFNAMKKIHPDLRVGLNLAIKHSKDKRDKTFSIGLKKVLKTTPVIKFGSPLYDNPPCFPAQYSATNSCFVYRLDYKSTGKKATNESNCLARKVEDVVVSSGLEPASRAGKFYKSYWWFEPDENAIDVIGVLTPTFASYQELATHSKAQATIDKITAFDSYNIEEVDEY</sequence>
<proteinExistence type="predicted"/>
<protein>
    <recommendedName>
        <fullName evidence="3">Helix-turn-helix domain-containing protein</fullName>
    </recommendedName>
</protein>
<gene>
    <name evidence="1" type="ORF">JFN91_12255</name>
</gene>